<keyword evidence="4" id="KW-1185">Reference proteome</keyword>
<protein>
    <recommendedName>
        <fullName evidence="2">DUF6677 domain-containing protein</fullName>
    </recommendedName>
</protein>
<keyword evidence="1" id="KW-1133">Transmembrane helix</keyword>
<name>A0A1Q2MDI0_9BACT</name>
<evidence type="ECO:0000259" key="2">
    <source>
        <dbReference type="Pfam" id="PF20382"/>
    </source>
</evidence>
<proteinExistence type="predicted"/>
<keyword evidence="1" id="KW-0812">Transmembrane</keyword>
<organism evidence="3 4">
    <name type="scientific">Limihaloglobus sulfuriphilus</name>
    <dbReference type="NCBI Taxonomy" id="1851148"/>
    <lineage>
        <taxon>Bacteria</taxon>
        <taxon>Pseudomonadati</taxon>
        <taxon>Planctomycetota</taxon>
        <taxon>Phycisphaerae</taxon>
        <taxon>Sedimentisphaerales</taxon>
        <taxon>Sedimentisphaeraceae</taxon>
        <taxon>Limihaloglobus</taxon>
    </lineage>
</organism>
<gene>
    <name evidence="3" type="ORF">SMSP2_01052</name>
</gene>
<evidence type="ECO:0000313" key="4">
    <source>
        <dbReference type="Proteomes" id="UP000188181"/>
    </source>
</evidence>
<evidence type="ECO:0000256" key="1">
    <source>
        <dbReference type="SAM" id="Phobius"/>
    </source>
</evidence>
<keyword evidence="1" id="KW-0472">Membrane</keyword>
<dbReference type="Proteomes" id="UP000188181">
    <property type="component" value="Chromosome"/>
</dbReference>
<dbReference type="KEGG" id="pbas:SMSP2_01052"/>
<dbReference type="AlphaFoldDB" id="A0A1Q2MDI0"/>
<dbReference type="EMBL" id="CP019646">
    <property type="protein sequence ID" value="AQQ70694.1"/>
    <property type="molecule type" value="Genomic_DNA"/>
</dbReference>
<dbReference type="RefSeq" id="WP_146682936.1">
    <property type="nucleotide sequence ID" value="NZ_CP019646.1"/>
</dbReference>
<reference evidence="4" key="1">
    <citation type="submission" date="2017-02" db="EMBL/GenBank/DDBJ databases">
        <title>Comparative genomics and description of representatives of a novel lineage of planctomycetes thriving in anoxic sediments.</title>
        <authorList>
            <person name="Spring S."/>
            <person name="Bunk B."/>
            <person name="Sproer C."/>
        </authorList>
    </citation>
    <scope>NUCLEOTIDE SEQUENCE [LARGE SCALE GENOMIC DNA]</scope>
    <source>
        <strain evidence="4">SM-Chi-D1</strain>
    </source>
</reference>
<dbReference type="OrthoDB" id="281398at2"/>
<feature type="transmembrane region" description="Helical" evidence="1">
    <location>
        <begin position="14"/>
        <end position="35"/>
    </location>
</feature>
<dbReference type="InterPro" id="IPR046499">
    <property type="entry name" value="DUF6677"/>
</dbReference>
<sequence>MKSVNKNINRNENYPASAAIAAIAGWLVPGGGFLITRQYAKAAVLFCSISAIFLTGIYVGSIAVIDIVYAKPWFIGQILYSPAVGFIAKAVQSSGLQAHGRPAEIGQIYTTVAGMMNLLAIIRASSTAYKTKI</sequence>
<dbReference type="Pfam" id="PF20382">
    <property type="entry name" value="DUF6677"/>
    <property type="match status" value="1"/>
</dbReference>
<feature type="transmembrane region" description="Helical" evidence="1">
    <location>
        <begin position="42"/>
        <end position="67"/>
    </location>
</feature>
<feature type="domain" description="DUF6677" evidence="2">
    <location>
        <begin position="20"/>
        <end position="126"/>
    </location>
</feature>
<evidence type="ECO:0000313" key="3">
    <source>
        <dbReference type="EMBL" id="AQQ70694.1"/>
    </source>
</evidence>
<dbReference type="STRING" id="1851148.SMSP2_01052"/>
<accession>A0A1Q2MDI0</accession>